<gene>
    <name evidence="1" type="ORF">RJ639_009589</name>
</gene>
<dbReference type="EMBL" id="JAVXUP010001311">
    <property type="protein sequence ID" value="KAK3013268.1"/>
    <property type="molecule type" value="Genomic_DNA"/>
</dbReference>
<reference evidence="1" key="1">
    <citation type="submission" date="2022-12" db="EMBL/GenBank/DDBJ databases">
        <title>Draft genome assemblies for two species of Escallonia (Escalloniales).</title>
        <authorList>
            <person name="Chanderbali A."/>
            <person name="Dervinis C."/>
            <person name="Anghel I."/>
            <person name="Soltis D."/>
            <person name="Soltis P."/>
            <person name="Zapata F."/>
        </authorList>
    </citation>
    <scope>NUCLEOTIDE SEQUENCE</scope>
    <source>
        <strain evidence="1">UCBG64.0493</strain>
        <tissue evidence="1">Leaf</tissue>
    </source>
</reference>
<dbReference type="Gene3D" id="3.40.50.2000">
    <property type="entry name" value="Glycogen Phosphorylase B"/>
    <property type="match status" value="1"/>
</dbReference>
<proteinExistence type="predicted"/>
<name>A0AA88VSH7_9ASTE</name>
<accession>A0AA88VSH7</accession>
<evidence type="ECO:0000313" key="1">
    <source>
        <dbReference type="EMBL" id="KAK3013268.1"/>
    </source>
</evidence>
<dbReference type="Proteomes" id="UP001188597">
    <property type="component" value="Unassembled WGS sequence"/>
</dbReference>
<dbReference type="SUPFAM" id="SSF53756">
    <property type="entry name" value="UDP-Glycosyltransferase/glycogen phosphorylase"/>
    <property type="match status" value="1"/>
</dbReference>
<evidence type="ECO:0000313" key="2">
    <source>
        <dbReference type="Proteomes" id="UP001188597"/>
    </source>
</evidence>
<keyword evidence="2" id="KW-1185">Reference proteome</keyword>
<protein>
    <submittedName>
        <fullName evidence="1">Uncharacterized protein</fullName>
    </submittedName>
</protein>
<comment type="caution">
    <text evidence="1">The sequence shown here is derived from an EMBL/GenBank/DDBJ whole genome shotgun (WGS) entry which is preliminary data.</text>
</comment>
<organism evidence="1 2">
    <name type="scientific">Escallonia herrerae</name>
    <dbReference type="NCBI Taxonomy" id="1293975"/>
    <lineage>
        <taxon>Eukaryota</taxon>
        <taxon>Viridiplantae</taxon>
        <taxon>Streptophyta</taxon>
        <taxon>Embryophyta</taxon>
        <taxon>Tracheophyta</taxon>
        <taxon>Spermatophyta</taxon>
        <taxon>Magnoliopsida</taxon>
        <taxon>eudicotyledons</taxon>
        <taxon>Gunneridae</taxon>
        <taxon>Pentapetalae</taxon>
        <taxon>asterids</taxon>
        <taxon>campanulids</taxon>
        <taxon>Escalloniales</taxon>
        <taxon>Escalloniaceae</taxon>
        <taxon>Escallonia</taxon>
    </lineage>
</organism>
<dbReference type="AlphaFoldDB" id="A0AA88VSH7"/>
<sequence length="155" mass="16836">MVNTCSADQHVAILAFPFASHASLFLGLARRLAVAAPTVTFSFFSTAKSNVSLFSVPSLDNTRSCNISDGIPEGYVFFGKPQEHIELFLKVAPEELGICLRVAKRLVGWEDEILRFISGFRALRLGNLPAGVLFGNLGSSFSTMLHKMGQTPSKN</sequence>